<dbReference type="InterPro" id="IPR038488">
    <property type="entry name" value="Integrase_DNA-bd_sf"/>
</dbReference>
<dbReference type="InterPro" id="IPR025166">
    <property type="entry name" value="Integrase_DNA_bind_dom"/>
</dbReference>
<keyword evidence="2" id="KW-0229">DNA integration</keyword>
<evidence type="ECO:0000256" key="4">
    <source>
        <dbReference type="ARBA" id="ARBA00023172"/>
    </source>
</evidence>
<keyword evidence="7" id="KW-1185">Reference proteome</keyword>
<dbReference type="PROSITE" id="PS51898">
    <property type="entry name" value="TYR_RECOMBINASE"/>
    <property type="match status" value="1"/>
</dbReference>
<comment type="similarity">
    <text evidence="1">Belongs to the 'phage' integrase family.</text>
</comment>
<dbReference type="Pfam" id="PF13356">
    <property type="entry name" value="Arm-DNA-bind_3"/>
    <property type="match status" value="1"/>
</dbReference>
<gene>
    <name evidence="6" type="ORF">NR989_09245</name>
</gene>
<dbReference type="PANTHER" id="PTHR30629">
    <property type="entry name" value="PROPHAGE INTEGRASE"/>
    <property type="match status" value="1"/>
</dbReference>
<reference evidence="6 7" key="1">
    <citation type="submission" date="2022-06" db="EMBL/GenBank/DDBJ databases">
        <title>Thiomicrohabdus sp. nov, an obligately chemolithoautotrophic, sulfur-oxidizing bacterium isolated from beach of Guanyin Mountain. Amoy.</title>
        <authorList>
            <person name="Zhu H."/>
        </authorList>
    </citation>
    <scope>NUCLEOTIDE SEQUENCE [LARGE SCALE GENOMIC DNA]</scope>
    <source>
        <strain evidence="6 7">XGS-01</strain>
    </source>
</reference>
<dbReference type="Pfam" id="PF00589">
    <property type="entry name" value="Phage_integrase"/>
    <property type="match status" value="1"/>
</dbReference>
<evidence type="ECO:0000313" key="6">
    <source>
        <dbReference type="EMBL" id="WEJ62193.1"/>
    </source>
</evidence>
<feature type="domain" description="Tyr recombinase" evidence="5">
    <location>
        <begin position="204"/>
        <end position="387"/>
    </location>
</feature>
<dbReference type="InterPro" id="IPR013762">
    <property type="entry name" value="Integrase-like_cat_sf"/>
</dbReference>
<evidence type="ECO:0000259" key="5">
    <source>
        <dbReference type="PROSITE" id="PS51898"/>
    </source>
</evidence>
<protein>
    <submittedName>
        <fullName evidence="6">Tyrosine-type recombinase/integrase</fullName>
    </submittedName>
</protein>
<organism evidence="6 7">
    <name type="scientific">Thiomicrorhabdus lithotrophica</name>
    <dbReference type="NCBI Taxonomy" id="2949997"/>
    <lineage>
        <taxon>Bacteria</taxon>
        <taxon>Pseudomonadati</taxon>
        <taxon>Pseudomonadota</taxon>
        <taxon>Gammaproteobacteria</taxon>
        <taxon>Thiotrichales</taxon>
        <taxon>Piscirickettsiaceae</taxon>
        <taxon>Thiomicrorhabdus</taxon>
    </lineage>
</organism>
<dbReference type="InterPro" id="IPR050808">
    <property type="entry name" value="Phage_Integrase"/>
</dbReference>
<evidence type="ECO:0000256" key="1">
    <source>
        <dbReference type="ARBA" id="ARBA00008857"/>
    </source>
</evidence>
<dbReference type="InterPro" id="IPR053876">
    <property type="entry name" value="Phage_int_M"/>
</dbReference>
<evidence type="ECO:0000256" key="2">
    <source>
        <dbReference type="ARBA" id="ARBA00022908"/>
    </source>
</evidence>
<dbReference type="RefSeq" id="WP_275594450.1">
    <property type="nucleotide sequence ID" value="NZ_CP102381.1"/>
</dbReference>
<dbReference type="CDD" id="cd00801">
    <property type="entry name" value="INT_P4_C"/>
    <property type="match status" value="1"/>
</dbReference>
<accession>A0ABY8CDI5</accession>
<dbReference type="InterPro" id="IPR011010">
    <property type="entry name" value="DNA_brk_join_enz"/>
</dbReference>
<evidence type="ECO:0000256" key="3">
    <source>
        <dbReference type="ARBA" id="ARBA00023125"/>
    </source>
</evidence>
<proteinExistence type="inferred from homology"/>
<dbReference type="Gene3D" id="1.10.150.130">
    <property type="match status" value="1"/>
</dbReference>
<sequence>MLNNTQVKNLKPEPKLYRVTDTNGLVIEVKPSGVKAWRYRYRFDGKATMLALGNYPKVTLLEARRLRDEVRLLLDQGINPKEAKAASVAQGVEVVHKPTFGEMYTEWYEHNYDSWTYEYAKDLNERCENHLLIHLKDVPIDDIAAMDMLAVFKKIEARGTLNMLKKVRGYASRVFRYSVGVGKCAIDPTRDLPSDVFKKEKPKSYATTIVPEEIGRILRKISVYGGHYSVVMALKIAPYVFLRPHELAGLRWREVDFASDMITIAASKMKMKREHLVPMSKQVKALLLEVKGLDVGSEYVFPGARSVHNHITAESLRGALRRLGISKDELTTHGFRHMASTLLHEQGWLSDAIERQLSHVEDNKVKGAYNKALHLDVRKEMMQAWADYLDSLV</sequence>
<dbReference type="InterPro" id="IPR002104">
    <property type="entry name" value="Integrase_catalytic"/>
</dbReference>
<evidence type="ECO:0000313" key="7">
    <source>
        <dbReference type="Proteomes" id="UP001222275"/>
    </source>
</evidence>
<dbReference type="SUPFAM" id="SSF56349">
    <property type="entry name" value="DNA breaking-rejoining enzymes"/>
    <property type="match status" value="1"/>
</dbReference>
<dbReference type="Gene3D" id="1.10.443.10">
    <property type="entry name" value="Intergrase catalytic core"/>
    <property type="match status" value="1"/>
</dbReference>
<name>A0ABY8CDI5_9GAMM</name>
<dbReference type="PANTHER" id="PTHR30629:SF2">
    <property type="entry name" value="PROPHAGE INTEGRASE INTS-RELATED"/>
    <property type="match status" value="1"/>
</dbReference>
<dbReference type="Proteomes" id="UP001222275">
    <property type="component" value="Chromosome"/>
</dbReference>
<dbReference type="Gene3D" id="3.30.160.390">
    <property type="entry name" value="Integrase, DNA-binding domain"/>
    <property type="match status" value="1"/>
</dbReference>
<dbReference type="InterPro" id="IPR010998">
    <property type="entry name" value="Integrase_recombinase_N"/>
</dbReference>
<dbReference type="EMBL" id="CP102381">
    <property type="protein sequence ID" value="WEJ62193.1"/>
    <property type="molecule type" value="Genomic_DNA"/>
</dbReference>
<keyword evidence="3" id="KW-0238">DNA-binding</keyword>
<keyword evidence="4" id="KW-0233">DNA recombination</keyword>
<dbReference type="Pfam" id="PF22022">
    <property type="entry name" value="Phage_int_M"/>
    <property type="match status" value="1"/>
</dbReference>